<accession>A0A8J3DGB9</accession>
<dbReference type="SMART" id="SM00155">
    <property type="entry name" value="PLDc"/>
    <property type="match status" value="2"/>
</dbReference>
<dbReference type="Proteomes" id="UP000641137">
    <property type="component" value="Unassembled WGS sequence"/>
</dbReference>
<evidence type="ECO:0000256" key="1">
    <source>
        <dbReference type="ARBA" id="ARBA00000798"/>
    </source>
</evidence>
<reference evidence="11" key="1">
    <citation type="journal article" date="2014" name="Int. J. Syst. Evol. Microbiol.">
        <title>Complete genome sequence of Corynebacterium casei LMG S-19264T (=DSM 44701T), isolated from a smear-ripened cheese.</title>
        <authorList>
            <consortium name="US DOE Joint Genome Institute (JGI-PGF)"/>
            <person name="Walter F."/>
            <person name="Albersmeier A."/>
            <person name="Kalinowski J."/>
            <person name="Ruckert C."/>
        </authorList>
    </citation>
    <scope>NUCLEOTIDE SEQUENCE</scope>
    <source>
        <strain evidence="11">KCTC 42097</strain>
    </source>
</reference>
<evidence type="ECO:0000256" key="8">
    <source>
        <dbReference type="ARBA" id="ARBA00023098"/>
    </source>
</evidence>
<evidence type="ECO:0000256" key="9">
    <source>
        <dbReference type="ARBA" id="ARBA00029594"/>
    </source>
</evidence>
<dbReference type="Pfam" id="PF00614">
    <property type="entry name" value="PLDc"/>
    <property type="match status" value="1"/>
</dbReference>
<dbReference type="PROSITE" id="PS50035">
    <property type="entry name" value="PLD"/>
    <property type="match status" value="2"/>
</dbReference>
<dbReference type="CDD" id="cd09140">
    <property type="entry name" value="PLDc_vPLD1_2_like_bac_1"/>
    <property type="match status" value="1"/>
</dbReference>
<evidence type="ECO:0000313" key="12">
    <source>
        <dbReference type="Proteomes" id="UP000641137"/>
    </source>
</evidence>
<evidence type="ECO:0000256" key="4">
    <source>
        <dbReference type="ARBA" id="ARBA00018392"/>
    </source>
</evidence>
<keyword evidence="8" id="KW-0443">Lipid metabolism</keyword>
<comment type="subcellular location">
    <subcellularLocation>
        <location evidence="3">Secreted</location>
    </subcellularLocation>
</comment>
<evidence type="ECO:0000313" key="11">
    <source>
        <dbReference type="EMBL" id="GHC64129.1"/>
    </source>
</evidence>
<feature type="domain" description="PLD phosphodiesterase" evidence="10">
    <location>
        <begin position="348"/>
        <end position="375"/>
    </location>
</feature>
<evidence type="ECO:0000259" key="10">
    <source>
        <dbReference type="PROSITE" id="PS50035"/>
    </source>
</evidence>
<reference evidence="11" key="2">
    <citation type="submission" date="2020-09" db="EMBL/GenBank/DDBJ databases">
        <authorList>
            <person name="Sun Q."/>
            <person name="Kim S."/>
        </authorList>
    </citation>
    <scope>NUCLEOTIDE SEQUENCE</scope>
    <source>
        <strain evidence="11">KCTC 42097</strain>
    </source>
</reference>
<name>A0A8J3DGB9_9HYPH</name>
<keyword evidence="5" id="KW-0964">Secreted</keyword>
<comment type="caution">
    <text evidence="11">The sequence shown here is derived from an EMBL/GenBank/DDBJ whole genome shotgun (WGS) entry which is preliminary data.</text>
</comment>
<dbReference type="RefSeq" id="WP_244636586.1">
    <property type="nucleotide sequence ID" value="NZ_BMZO01000002.1"/>
</dbReference>
<evidence type="ECO:0000256" key="5">
    <source>
        <dbReference type="ARBA" id="ARBA00022525"/>
    </source>
</evidence>
<dbReference type="PANTHER" id="PTHR18896:SF76">
    <property type="entry name" value="PHOSPHOLIPASE"/>
    <property type="match status" value="1"/>
</dbReference>
<organism evidence="11 12">
    <name type="scientific">Limoniibacter endophyticus</name>
    <dbReference type="NCBI Taxonomy" id="1565040"/>
    <lineage>
        <taxon>Bacteria</taxon>
        <taxon>Pseudomonadati</taxon>
        <taxon>Pseudomonadota</taxon>
        <taxon>Alphaproteobacteria</taxon>
        <taxon>Hyphomicrobiales</taxon>
        <taxon>Bartonellaceae</taxon>
        <taxon>Limoniibacter</taxon>
    </lineage>
</organism>
<evidence type="ECO:0000256" key="6">
    <source>
        <dbReference type="ARBA" id="ARBA00022737"/>
    </source>
</evidence>
<dbReference type="EMBL" id="BMZO01000002">
    <property type="protein sequence ID" value="GHC64129.1"/>
    <property type="molecule type" value="Genomic_DNA"/>
</dbReference>
<dbReference type="GO" id="GO:0004630">
    <property type="term" value="F:phospholipase D activity"/>
    <property type="evidence" value="ECO:0007669"/>
    <property type="project" value="UniProtKB-EC"/>
</dbReference>
<dbReference type="GO" id="GO:0005576">
    <property type="term" value="C:extracellular region"/>
    <property type="evidence" value="ECO:0007669"/>
    <property type="project" value="UniProtKB-SubCell"/>
</dbReference>
<dbReference type="PANTHER" id="PTHR18896">
    <property type="entry name" value="PHOSPHOLIPASE D"/>
    <property type="match status" value="1"/>
</dbReference>
<evidence type="ECO:0000256" key="3">
    <source>
        <dbReference type="ARBA" id="ARBA00004613"/>
    </source>
</evidence>
<dbReference type="Gene3D" id="3.30.870.10">
    <property type="entry name" value="Endonuclease Chain A"/>
    <property type="match status" value="2"/>
</dbReference>
<protein>
    <recommendedName>
        <fullName evidence="4">Phospholipase D</fullName>
    </recommendedName>
    <alternativeName>
        <fullName evidence="9">Choline phosphatase</fullName>
    </alternativeName>
</protein>
<keyword evidence="12" id="KW-1185">Reference proteome</keyword>
<dbReference type="InterPro" id="IPR001736">
    <property type="entry name" value="PLipase_D/transphosphatidylase"/>
</dbReference>
<feature type="domain" description="PLD phosphodiesterase" evidence="10">
    <location>
        <begin position="133"/>
        <end position="160"/>
    </location>
</feature>
<proteinExistence type="predicted"/>
<dbReference type="GO" id="GO:0009395">
    <property type="term" value="P:phospholipid catabolic process"/>
    <property type="evidence" value="ECO:0007669"/>
    <property type="project" value="TreeGrafter"/>
</dbReference>
<evidence type="ECO:0000256" key="2">
    <source>
        <dbReference type="ARBA" id="ARBA00003145"/>
    </source>
</evidence>
<dbReference type="CDD" id="cd09143">
    <property type="entry name" value="PLDc_vPLD1_2_like_bac_2"/>
    <property type="match status" value="1"/>
</dbReference>
<evidence type="ECO:0000256" key="7">
    <source>
        <dbReference type="ARBA" id="ARBA00022801"/>
    </source>
</evidence>
<dbReference type="InterPro" id="IPR025202">
    <property type="entry name" value="PLD-like_dom"/>
</dbReference>
<comment type="function">
    <text evidence="2">Could be a virulence factor.</text>
</comment>
<dbReference type="AlphaFoldDB" id="A0A8J3DGB9"/>
<dbReference type="Pfam" id="PF13091">
    <property type="entry name" value="PLDc_2"/>
    <property type="match status" value="1"/>
</dbReference>
<comment type="catalytic activity">
    <reaction evidence="1">
        <text>a 1,2-diacyl-sn-glycero-3-phosphocholine + H2O = a 1,2-diacyl-sn-glycero-3-phosphate + choline + H(+)</text>
        <dbReference type="Rhea" id="RHEA:14445"/>
        <dbReference type="ChEBI" id="CHEBI:15354"/>
        <dbReference type="ChEBI" id="CHEBI:15377"/>
        <dbReference type="ChEBI" id="CHEBI:15378"/>
        <dbReference type="ChEBI" id="CHEBI:57643"/>
        <dbReference type="ChEBI" id="CHEBI:58608"/>
        <dbReference type="EC" id="3.1.4.4"/>
    </reaction>
</comment>
<keyword evidence="7" id="KW-0378">Hydrolase</keyword>
<keyword evidence="6" id="KW-0677">Repeat</keyword>
<gene>
    <name evidence="11" type="ORF">GCM10010136_05900</name>
</gene>
<dbReference type="InterPro" id="IPR015679">
    <property type="entry name" value="PLipase_D_fam"/>
</dbReference>
<dbReference type="SUPFAM" id="SSF56024">
    <property type="entry name" value="Phospholipase D/nuclease"/>
    <property type="match status" value="2"/>
</dbReference>
<sequence>MSEQDEPAFSAIEGESCWRYARADKMTVIVDAEDYFAAAKHAMLRAKHSIMLIGWDFDARVKLEPEKKTMRGPNRIGQLLNWLAKRKPNLDIYLLKWDIGTLLALGRGQTPLFILDWMTSRSVHLRLDHAHPALAAHHMKLLVIDDVIAFCGGIDMTEGRWDTRLHREQEEQRRTMFRGKQLMPWHDATSCVTGEAASALGDLARERWRRATGENLTPPPTVAPIWCDNLEMDFENVDIAIARTIASFDDYEQVSEIESLKLRMIKSAQKTLYIESQYFAARKIAYALADRLREDNPPEIVLINPLGADGWLEAKVMDSARQRLLNMLREADHKKRFRVYYPVNEARSPIYVHAKIMIADDCSMKIGSANLNNRSMGYDTECDLMISANRQDDEAAVREAIARCRNDLLAEHLGSDEETIAAAITQKGLIGAIEALRQGARRLEPLPERELSDDERAIAETDLVDPERPVTVGMQLWDVGRRIMHLSRKGSA</sequence>